<comment type="caution">
    <text evidence="1">The sequence shown here is derived from an EMBL/GenBank/DDBJ whole genome shotgun (WGS) entry which is preliminary data.</text>
</comment>
<gene>
    <name evidence="1" type="ORF">FHS27_003328</name>
</gene>
<accession>A0A7W5H6N4</accession>
<name>A0A7W5H6N4_9BACT</name>
<dbReference type="EMBL" id="JACHXU010000011">
    <property type="protein sequence ID" value="MBB3207503.1"/>
    <property type="molecule type" value="Genomic_DNA"/>
</dbReference>
<evidence type="ECO:0000313" key="2">
    <source>
        <dbReference type="Proteomes" id="UP000536179"/>
    </source>
</evidence>
<evidence type="ECO:0000313" key="1">
    <source>
        <dbReference type="EMBL" id="MBB3207503.1"/>
    </source>
</evidence>
<proteinExistence type="predicted"/>
<dbReference type="AlphaFoldDB" id="A0A7W5H6N4"/>
<dbReference type="Proteomes" id="UP000536179">
    <property type="component" value="Unassembled WGS sequence"/>
</dbReference>
<sequence length="76" mass="8089">MRETEKVGLAGLESCEQNIVIHGADSVDGVPVVPPVVPLCPIPDALGRVLSDLDIDVIEELTTVAESILSRREGVR</sequence>
<organism evidence="1 2">
    <name type="scientific">Aporhodopirellula rubra</name>
    <dbReference type="NCBI Taxonomy" id="980271"/>
    <lineage>
        <taxon>Bacteria</taxon>
        <taxon>Pseudomonadati</taxon>
        <taxon>Planctomycetota</taxon>
        <taxon>Planctomycetia</taxon>
        <taxon>Pirellulales</taxon>
        <taxon>Pirellulaceae</taxon>
        <taxon>Aporhodopirellula</taxon>
    </lineage>
</organism>
<reference evidence="1 2" key="1">
    <citation type="submission" date="2020-08" db="EMBL/GenBank/DDBJ databases">
        <title>Genomic Encyclopedia of Type Strains, Phase III (KMG-III): the genomes of soil and plant-associated and newly described type strains.</title>
        <authorList>
            <person name="Whitman W."/>
        </authorList>
    </citation>
    <scope>NUCLEOTIDE SEQUENCE [LARGE SCALE GENOMIC DNA]</scope>
    <source>
        <strain evidence="1 2">CECT 8075</strain>
    </source>
</reference>
<keyword evidence="2" id="KW-1185">Reference proteome</keyword>
<protein>
    <submittedName>
        <fullName evidence="1">Uncharacterized protein</fullName>
    </submittedName>
</protein>